<feature type="region of interest" description="Disordered" evidence="1">
    <location>
        <begin position="468"/>
        <end position="490"/>
    </location>
</feature>
<evidence type="ECO:0008006" key="7">
    <source>
        <dbReference type="Google" id="ProtNLM"/>
    </source>
</evidence>
<feature type="region of interest" description="Disordered" evidence="1">
    <location>
        <begin position="207"/>
        <end position="246"/>
    </location>
</feature>
<feature type="compositionally biased region" description="Gly residues" evidence="1">
    <location>
        <begin position="225"/>
        <end position="240"/>
    </location>
</feature>
<gene>
    <name evidence="4" type="ORF">B0A62_16795</name>
    <name evidence="3" type="ORF">IW20_18550</name>
</gene>
<evidence type="ECO:0000256" key="1">
    <source>
        <dbReference type="SAM" id="MobiDB-lite"/>
    </source>
</evidence>
<evidence type="ECO:0000256" key="2">
    <source>
        <dbReference type="SAM" id="SignalP"/>
    </source>
</evidence>
<dbReference type="RefSeq" id="WP_035625574.1">
    <property type="nucleotide sequence ID" value="NZ_JBEWQG010000034.1"/>
</dbReference>
<comment type="caution">
    <text evidence="3">The sequence shown here is derived from an EMBL/GenBank/DDBJ whole genome shotgun (WGS) entry which is preliminary data.</text>
</comment>
<proteinExistence type="predicted"/>
<dbReference type="Proteomes" id="UP000198424">
    <property type="component" value="Unassembled WGS sequence"/>
</dbReference>
<evidence type="ECO:0000313" key="6">
    <source>
        <dbReference type="Proteomes" id="UP000198424"/>
    </source>
</evidence>
<accession>A0A086A7C3</accession>
<reference evidence="3 5" key="1">
    <citation type="submission" date="2014-07" db="EMBL/GenBank/DDBJ databases">
        <title>Genome of Flavobacterium hydatis DSM 2063.</title>
        <authorList>
            <person name="Pipes S.E."/>
            <person name="Stropko S.J."/>
            <person name="Newman J.D."/>
        </authorList>
    </citation>
    <scope>NUCLEOTIDE SEQUENCE [LARGE SCALE GENOMIC DNA]</scope>
    <source>
        <strain evidence="3 5">DSM 2063</strain>
    </source>
</reference>
<name>A0A086A7C3_FLAHY</name>
<dbReference type="AlphaFoldDB" id="A0A086A7C3"/>
<evidence type="ECO:0000313" key="5">
    <source>
        <dbReference type="Proteomes" id="UP000028712"/>
    </source>
</evidence>
<dbReference type="EMBL" id="MUGY01000024">
    <property type="protein sequence ID" value="OXA92051.1"/>
    <property type="molecule type" value="Genomic_DNA"/>
</dbReference>
<sequence>MKNKLQRIAKVVLCCFLLIALSCETDNTFSEQDVKMIEAKTWFDKYQANGINYELFQDLEYKWSEANITKSEDGTETIIVPVIELKEDKEEIWSQKLYLYKLDEGNFKALLFEIYPDKDVLASSQKIDGGDFNGYIATWDLKMGFVRASRFKNNQVVENGIVAVVSIDKKTGKAPAILPCVDDMCQTGPGGLGDAVQLRPVVVKGPSTGTPSSYFGPRTPVTGGTSPGGFTTPGGGGSGGSSTSANANAIEDKIDDSKLDPCAKATLEKLKNLKQNDIASMISKFASNSSIFSLNIQTGKVTKSTNDAETSIISLYNYNITLSTNYINGVMEGEINSPPTTLSLATTLTHEIIHAYLLSVVDEYKTLNSSTICDFPTLYDAYVVQNTPKGGSKAQIDAQHDLIAEKYVNSIASTIQELNTDSPVTSGYPNQVYLDIAWAGLEGTYIFNKNYPNDPNDKNYNDRNRILSRGSIEKYNKPRGNQSPLGKPCK</sequence>
<reference evidence="4 6" key="2">
    <citation type="submission" date="2016-11" db="EMBL/GenBank/DDBJ databases">
        <title>Whole genomes of Flavobacteriaceae.</title>
        <authorList>
            <person name="Stine C."/>
            <person name="Li C."/>
            <person name="Tadesse D."/>
        </authorList>
    </citation>
    <scope>NUCLEOTIDE SEQUENCE [LARGE SCALE GENOMIC DNA]</scope>
    <source>
        <strain evidence="4 6">ATCC 29551</strain>
    </source>
</reference>
<dbReference type="eggNOG" id="ENOG5033HTE">
    <property type="taxonomic scope" value="Bacteria"/>
</dbReference>
<protein>
    <recommendedName>
        <fullName evidence="7">SprT-like domain-containing protein</fullName>
    </recommendedName>
</protein>
<keyword evidence="6" id="KW-1185">Reference proteome</keyword>
<keyword evidence="2" id="KW-0732">Signal</keyword>
<feature type="chain" id="PRO_5001802357" description="SprT-like domain-containing protein" evidence="2">
    <location>
        <begin position="26"/>
        <end position="490"/>
    </location>
</feature>
<organism evidence="3 5">
    <name type="scientific">Flavobacterium hydatis</name>
    <name type="common">Cytophaga aquatilis</name>
    <dbReference type="NCBI Taxonomy" id="991"/>
    <lineage>
        <taxon>Bacteria</taxon>
        <taxon>Pseudomonadati</taxon>
        <taxon>Bacteroidota</taxon>
        <taxon>Flavobacteriia</taxon>
        <taxon>Flavobacteriales</taxon>
        <taxon>Flavobacteriaceae</taxon>
        <taxon>Flavobacterium</taxon>
    </lineage>
</organism>
<evidence type="ECO:0000313" key="4">
    <source>
        <dbReference type="EMBL" id="OXA92051.1"/>
    </source>
</evidence>
<feature type="signal peptide" evidence="2">
    <location>
        <begin position="1"/>
        <end position="25"/>
    </location>
</feature>
<dbReference type="OrthoDB" id="1450227at2"/>
<dbReference type="PROSITE" id="PS51257">
    <property type="entry name" value="PROKAR_LIPOPROTEIN"/>
    <property type="match status" value="1"/>
</dbReference>
<evidence type="ECO:0000313" key="3">
    <source>
        <dbReference type="EMBL" id="KFF12587.1"/>
    </source>
</evidence>
<dbReference type="EMBL" id="JPRM01000031">
    <property type="protein sequence ID" value="KFF12587.1"/>
    <property type="molecule type" value="Genomic_DNA"/>
</dbReference>
<dbReference type="Proteomes" id="UP000028712">
    <property type="component" value="Unassembled WGS sequence"/>
</dbReference>